<dbReference type="Proteomes" id="UP000399692">
    <property type="component" value="Unassembled WGS sequence"/>
</dbReference>
<protein>
    <submittedName>
        <fullName evidence="1">Uncharacterized protein</fullName>
    </submittedName>
</protein>
<evidence type="ECO:0000313" key="1">
    <source>
        <dbReference type="EMBL" id="VVM40543.1"/>
    </source>
</evidence>
<organism evidence="1 2">
    <name type="scientific">Pseudomonas fluorescens</name>
    <dbReference type="NCBI Taxonomy" id="294"/>
    <lineage>
        <taxon>Bacteria</taxon>
        <taxon>Pseudomonadati</taxon>
        <taxon>Pseudomonadota</taxon>
        <taxon>Gammaproteobacteria</taxon>
        <taxon>Pseudomonadales</taxon>
        <taxon>Pseudomonadaceae</taxon>
        <taxon>Pseudomonas</taxon>
    </lineage>
</organism>
<accession>A0A5E6PBC2</accession>
<gene>
    <name evidence="1" type="ORF">PS631_00258</name>
</gene>
<dbReference type="OrthoDB" id="7068849at2"/>
<dbReference type="RefSeq" id="WP_150568999.1">
    <property type="nucleotide sequence ID" value="NZ_CABVHF010000001.1"/>
</dbReference>
<sequence>MKRDAEISLELADALQRLPIGKKLTMNFKGEPTPVEVKYTFSGGWVITQLLHPGVPLEIVKGEGGTLQKIDITLLPYDGLAATN</sequence>
<evidence type="ECO:0000313" key="2">
    <source>
        <dbReference type="Proteomes" id="UP000399692"/>
    </source>
</evidence>
<proteinExistence type="predicted"/>
<reference evidence="1 2" key="1">
    <citation type="submission" date="2019-09" db="EMBL/GenBank/DDBJ databases">
        <authorList>
            <person name="Chandra G."/>
            <person name="Truman W A."/>
        </authorList>
    </citation>
    <scope>NUCLEOTIDE SEQUENCE [LARGE SCALE GENOMIC DNA]</scope>
    <source>
        <strain evidence="1">PS631</strain>
    </source>
</reference>
<dbReference type="AlphaFoldDB" id="A0A5E6PBC2"/>
<dbReference type="EMBL" id="CABVHF010000001">
    <property type="protein sequence ID" value="VVM40543.1"/>
    <property type="molecule type" value="Genomic_DNA"/>
</dbReference>
<name>A0A5E6PBC2_PSEFL</name>